<proteinExistence type="inferred from homology"/>
<sequence length="308" mass="32038">MPTVAVVGSGLIGRSWAVVFARAGFAVRLTDIHPAALDAAPDHIEAALRQLEAHGLVADVPGALARIRTCPTLAETVAGADLVQENGPETVEAKRALFSELDALCGPDTILASSTSAIVASLFTESLAGRARCLVGHPVNPPHLVPVVELCGAPWTDPAVIARARALYEAAGQAPVTVHREVEGFVLNRLQGALLSEAFRLVAEGVVSPADLDRTVAEGLGLRWSFLGPFATIDLNAPGGVADYAARYGGFYGRLAADPAPASVWSPDSAARINAAWGGGPDPAPPAERSRRRDARLAALMAHKRAHS</sequence>
<dbReference type="Pfam" id="PF00725">
    <property type="entry name" value="3HCDH"/>
    <property type="match status" value="1"/>
</dbReference>
<evidence type="ECO:0000313" key="6">
    <source>
        <dbReference type="Proteomes" id="UP000035929"/>
    </source>
</evidence>
<dbReference type="NCBIfam" id="NF004783">
    <property type="entry name" value="PRK06129.1"/>
    <property type="match status" value="1"/>
</dbReference>
<dbReference type="OrthoDB" id="9803287at2"/>
<dbReference type="InterPro" id="IPR006180">
    <property type="entry name" value="3-OHacyl-CoA_DH_CS"/>
</dbReference>
<evidence type="ECO:0000256" key="2">
    <source>
        <dbReference type="ARBA" id="ARBA00023002"/>
    </source>
</evidence>
<evidence type="ECO:0000259" key="3">
    <source>
        <dbReference type="Pfam" id="PF00725"/>
    </source>
</evidence>
<dbReference type="InterPro" id="IPR036291">
    <property type="entry name" value="NAD(P)-bd_dom_sf"/>
</dbReference>
<dbReference type="InterPro" id="IPR006108">
    <property type="entry name" value="3HC_DH_C"/>
</dbReference>
<organism evidence="5 6">
    <name type="scientific">Methylobacterium aquaticum</name>
    <dbReference type="NCBI Taxonomy" id="270351"/>
    <lineage>
        <taxon>Bacteria</taxon>
        <taxon>Pseudomonadati</taxon>
        <taxon>Pseudomonadota</taxon>
        <taxon>Alphaproteobacteria</taxon>
        <taxon>Hyphomicrobiales</taxon>
        <taxon>Methylobacteriaceae</taxon>
        <taxon>Methylobacterium</taxon>
    </lineage>
</organism>
<dbReference type="GO" id="GO:0050104">
    <property type="term" value="F:L-gulonate 3-dehydrogenase activity"/>
    <property type="evidence" value="ECO:0007669"/>
    <property type="project" value="TreeGrafter"/>
</dbReference>
<dbReference type="GO" id="GO:0006631">
    <property type="term" value="P:fatty acid metabolic process"/>
    <property type="evidence" value="ECO:0007669"/>
    <property type="project" value="InterPro"/>
</dbReference>
<dbReference type="InterPro" id="IPR008927">
    <property type="entry name" value="6-PGluconate_DH-like_C_sf"/>
</dbReference>
<evidence type="ECO:0000256" key="1">
    <source>
        <dbReference type="ARBA" id="ARBA00009463"/>
    </source>
</evidence>
<protein>
    <submittedName>
        <fullName evidence="5">3-hydroxyacyl-CoA dehydrogenase</fullName>
    </submittedName>
</protein>
<dbReference type="InterPro" id="IPR013328">
    <property type="entry name" value="6PGD_dom2"/>
</dbReference>
<evidence type="ECO:0000259" key="4">
    <source>
        <dbReference type="Pfam" id="PF02737"/>
    </source>
</evidence>
<dbReference type="PROSITE" id="PS00067">
    <property type="entry name" value="3HCDH"/>
    <property type="match status" value="1"/>
</dbReference>
<dbReference type="GO" id="GO:0070403">
    <property type="term" value="F:NAD+ binding"/>
    <property type="evidence" value="ECO:0007669"/>
    <property type="project" value="InterPro"/>
</dbReference>
<comment type="similarity">
    <text evidence="1">Belongs to the 3-hydroxyacyl-CoA dehydrogenase family.</text>
</comment>
<dbReference type="EMBL" id="LABX01000082">
    <property type="protein sequence ID" value="KMO35703.1"/>
    <property type="molecule type" value="Genomic_DNA"/>
</dbReference>
<feature type="domain" description="3-hydroxyacyl-CoA dehydrogenase C-terminal" evidence="3">
    <location>
        <begin position="184"/>
        <end position="249"/>
    </location>
</feature>
<dbReference type="Proteomes" id="UP000035929">
    <property type="component" value="Unassembled WGS sequence"/>
</dbReference>
<dbReference type="InterPro" id="IPR006176">
    <property type="entry name" value="3-OHacyl-CoA_DH_NAD-bd"/>
</dbReference>
<accession>A0A0J6SQQ1</accession>
<dbReference type="SUPFAM" id="SSF48179">
    <property type="entry name" value="6-phosphogluconate dehydrogenase C-terminal domain-like"/>
    <property type="match status" value="1"/>
</dbReference>
<dbReference type="PANTHER" id="PTHR48075:SF1">
    <property type="entry name" value="LAMBDA-CRYSTALLIN HOMOLOG"/>
    <property type="match status" value="1"/>
</dbReference>
<gene>
    <name evidence="5" type="ORF">VP06_11625</name>
</gene>
<keyword evidence="2" id="KW-0560">Oxidoreductase</keyword>
<dbReference type="SUPFAM" id="SSF51735">
    <property type="entry name" value="NAD(P)-binding Rossmann-fold domains"/>
    <property type="match status" value="1"/>
</dbReference>
<dbReference type="Gene3D" id="3.40.50.720">
    <property type="entry name" value="NAD(P)-binding Rossmann-like Domain"/>
    <property type="match status" value="1"/>
</dbReference>
<feature type="domain" description="3-hydroxyacyl-CoA dehydrogenase NAD binding" evidence="4">
    <location>
        <begin position="3"/>
        <end position="180"/>
    </location>
</feature>
<reference evidence="5 6" key="1">
    <citation type="submission" date="2015-03" db="EMBL/GenBank/DDBJ databases">
        <title>Genome sequencing of Methylobacterium aquaticum DSM16371 type strain.</title>
        <authorList>
            <person name="Chaudhry V."/>
            <person name="Patil P.B."/>
        </authorList>
    </citation>
    <scope>NUCLEOTIDE SEQUENCE [LARGE SCALE GENOMIC DNA]</scope>
    <source>
        <strain evidence="5 6">DSM 16371</strain>
    </source>
</reference>
<dbReference type="Pfam" id="PF02737">
    <property type="entry name" value="3HCDH_N"/>
    <property type="match status" value="1"/>
</dbReference>
<dbReference type="RefSeq" id="WP_048463923.1">
    <property type="nucleotide sequence ID" value="NZ_LABX01000082.1"/>
</dbReference>
<dbReference type="PANTHER" id="PTHR48075">
    <property type="entry name" value="3-HYDROXYACYL-COA DEHYDROGENASE FAMILY PROTEIN"/>
    <property type="match status" value="1"/>
</dbReference>
<evidence type="ECO:0000313" key="5">
    <source>
        <dbReference type="EMBL" id="KMO35703.1"/>
    </source>
</evidence>
<comment type="caution">
    <text evidence="5">The sequence shown here is derived from an EMBL/GenBank/DDBJ whole genome shotgun (WGS) entry which is preliminary data.</text>
</comment>
<dbReference type="PATRIC" id="fig|270351.6.peg.7254"/>
<dbReference type="AlphaFoldDB" id="A0A0J6SQQ1"/>
<name>A0A0J6SQQ1_9HYPH</name>
<dbReference type="Gene3D" id="1.10.1040.10">
    <property type="entry name" value="N-(1-d-carboxylethyl)-l-norvaline Dehydrogenase, domain 2"/>
    <property type="match status" value="1"/>
</dbReference>